<gene>
    <name evidence="1" type="ORF">H9660_11890</name>
</gene>
<reference evidence="1 2" key="1">
    <citation type="submission" date="2020-08" db="EMBL/GenBank/DDBJ databases">
        <title>A Genomic Blueprint of the Chicken Gut Microbiome.</title>
        <authorList>
            <person name="Gilroy R."/>
            <person name="Ravi A."/>
            <person name="Getino M."/>
            <person name="Pursley I."/>
            <person name="Horton D.L."/>
            <person name="Alikhan N.-F."/>
            <person name="Baker D."/>
            <person name="Gharbi K."/>
            <person name="Hall N."/>
            <person name="Watson M."/>
            <person name="Adriaenssens E.M."/>
            <person name="Foster-Nyarko E."/>
            <person name="Jarju S."/>
            <person name="Secka A."/>
            <person name="Antonio M."/>
            <person name="Oren A."/>
            <person name="Chaudhuri R."/>
            <person name="La Ragione R.M."/>
            <person name="Hildebrand F."/>
            <person name="Pallen M.J."/>
        </authorList>
    </citation>
    <scope>NUCLEOTIDE SEQUENCE [LARGE SCALE GENOMIC DNA]</scope>
    <source>
        <strain evidence="1 2">Sa3CUN1</strain>
    </source>
</reference>
<accession>A0ABR8Q5Y8</accession>
<proteinExistence type="predicted"/>
<protein>
    <submittedName>
        <fullName evidence="1">Uncharacterized protein</fullName>
    </submittedName>
</protein>
<sequence>MFKDEKHKEYYEKFISKARISKFDKERKSLFYLLSLLDETRNNIKDLYDFENNWIEHEGLNKGWQTSGSIKVSKLAFNLYNGWSGEDGDNYSPLELFSVSDENREYLLEAIRVRFN</sequence>
<keyword evidence="2" id="KW-1185">Reference proteome</keyword>
<dbReference type="InterPro" id="IPR045721">
    <property type="entry name" value="DUF6075"/>
</dbReference>
<dbReference type="Proteomes" id="UP000640335">
    <property type="component" value="Unassembled WGS sequence"/>
</dbReference>
<comment type="caution">
    <text evidence="1">The sequence shown here is derived from an EMBL/GenBank/DDBJ whole genome shotgun (WGS) entry which is preliminary data.</text>
</comment>
<name>A0ABR8Q5Y8_9CLOT</name>
<dbReference type="Pfam" id="PF19552">
    <property type="entry name" value="DUF6075"/>
    <property type="match status" value="1"/>
</dbReference>
<evidence type="ECO:0000313" key="1">
    <source>
        <dbReference type="EMBL" id="MBD7915846.1"/>
    </source>
</evidence>
<evidence type="ECO:0000313" key="2">
    <source>
        <dbReference type="Proteomes" id="UP000640335"/>
    </source>
</evidence>
<organism evidence="1 2">
    <name type="scientific">Clostridium gallinarum</name>
    <dbReference type="NCBI Taxonomy" id="2762246"/>
    <lineage>
        <taxon>Bacteria</taxon>
        <taxon>Bacillati</taxon>
        <taxon>Bacillota</taxon>
        <taxon>Clostridia</taxon>
        <taxon>Eubacteriales</taxon>
        <taxon>Clostridiaceae</taxon>
        <taxon>Clostridium</taxon>
    </lineage>
</organism>
<dbReference type="EMBL" id="JACSQZ010000047">
    <property type="protein sequence ID" value="MBD7915846.1"/>
    <property type="molecule type" value="Genomic_DNA"/>
</dbReference>
<dbReference type="RefSeq" id="WP_191750599.1">
    <property type="nucleotide sequence ID" value="NZ_JACSQZ010000047.1"/>
</dbReference>